<dbReference type="PANTHER" id="PTHR34460:SF2">
    <property type="entry name" value="OS04G0405500 PROTEIN"/>
    <property type="match status" value="1"/>
</dbReference>
<sequence length="269" mass="30089">MEGVQEDYTCSMQCTKHTYKNNSPAGGICVFCLQEKLGKLVVSSPFPVYNTTVSFHSSPLSSPSPPFTSTKRSRIPFLAAKKKNDPPSSSAFSTSKNIIFNRSKSSVMPRVCAANFTDSDSTEDLSTPHKSRFWKFIHFSQRHKHKQLVCMKNDEFISIENDETSVNSKVLKSRSMGCGSRRFSGDFFGDCILRRVESQREGKSRERDNKCGGLFSGLSIGTRPEVQLGQGRSKSWAWSWALPSPIMGFRPYYGKRYGSNKNVGASKDI</sequence>
<protein>
    <submittedName>
        <fullName evidence="1">Uncharacterized protein</fullName>
    </submittedName>
</protein>
<dbReference type="PANTHER" id="PTHR34460">
    <property type="entry name" value="VITELLOGENIN-LIKE PROTEIN"/>
    <property type="match status" value="1"/>
</dbReference>
<reference evidence="1" key="1">
    <citation type="submission" date="2023-02" db="EMBL/GenBank/DDBJ databases">
        <title>Genome of toxic invasive species Heracleum sosnowskyi carries increased number of genes despite the absence of recent whole-genome duplications.</title>
        <authorList>
            <person name="Schelkunov M."/>
            <person name="Shtratnikova V."/>
            <person name="Makarenko M."/>
            <person name="Klepikova A."/>
            <person name="Omelchenko D."/>
            <person name="Novikova G."/>
            <person name="Obukhova E."/>
            <person name="Bogdanov V."/>
            <person name="Penin A."/>
            <person name="Logacheva M."/>
        </authorList>
    </citation>
    <scope>NUCLEOTIDE SEQUENCE</scope>
    <source>
        <strain evidence="1">Hsosn_3</strain>
        <tissue evidence="1">Leaf</tissue>
    </source>
</reference>
<dbReference type="EMBL" id="JAUIZM010000004">
    <property type="protein sequence ID" value="KAK1387556.1"/>
    <property type="molecule type" value="Genomic_DNA"/>
</dbReference>
<reference evidence="1" key="2">
    <citation type="submission" date="2023-05" db="EMBL/GenBank/DDBJ databases">
        <authorList>
            <person name="Schelkunov M.I."/>
        </authorList>
    </citation>
    <scope>NUCLEOTIDE SEQUENCE</scope>
    <source>
        <strain evidence="1">Hsosn_3</strain>
        <tissue evidence="1">Leaf</tissue>
    </source>
</reference>
<proteinExistence type="predicted"/>
<accession>A0AAD8MW64</accession>
<name>A0AAD8MW64_9APIA</name>
<dbReference type="Proteomes" id="UP001237642">
    <property type="component" value="Unassembled WGS sequence"/>
</dbReference>
<gene>
    <name evidence="1" type="ORF">POM88_015734</name>
</gene>
<dbReference type="AlphaFoldDB" id="A0AAD8MW64"/>
<comment type="caution">
    <text evidence="1">The sequence shown here is derived from an EMBL/GenBank/DDBJ whole genome shotgun (WGS) entry which is preliminary data.</text>
</comment>
<evidence type="ECO:0000313" key="1">
    <source>
        <dbReference type="EMBL" id="KAK1387556.1"/>
    </source>
</evidence>
<keyword evidence="2" id="KW-1185">Reference proteome</keyword>
<evidence type="ECO:0000313" key="2">
    <source>
        <dbReference type="Proteomes" id="UP001237642"/>
    </source>
</evidence>
<organism evidence="1 2">
    <name type="scientific">Heracleum sosnowskyi</name>
    <dbReference type="NCBI Taxonomy" id="360622"/>
    <lineage>
        <taxon>Eukaryota</taxon>
        <taxon>Viridiplantae</taxon>
        <taxon>Streptophyta</taxon>
        <taxon>Embryophyta</taxon>
        <taxon>Tracheophyta</taxon>
        <taxon>Spermatophyta</taxon>
        <taxon>Magnoliopsida</taxon>
        <taxon>eudicotyledons</taxon>
        <taxon>Gunneridae</taxon>
        <taxon>Pentapetalae</taxon>
        <taxon>asterids</taxon>
        <taxon>campanulids</taxon>
        <taxon>Apiales</taxon>
        <taxon>Apiaceae</taxon>
        <taxon>Apioideae</taxon>
        <taxon>apioid superclade</taxon>
        <taxon>Tordylieae</taxon>
        <taxon>Tordyliinae</taxon>
        <taxon>Heracleum</taxon>
    </lineage>
</organism>